<dbReference type="RefSeq" id="WP_380138327.1">
    <property type="nucleotide sequence ID" value="NZ_JBHLUI010000009.1"/>
</dbReference>
<proteinExistence type="predicted"/>
<dbReference type="InterPro" id="IPR010499">
    <property type="entry name" value="AraC_E-bd"/>
</dbReference>
<dbReference type="InterPro" id="IPR011256">
    <property type="entry name" value="Reg_factor_effector_dom_sf"/>
</dbReference>
<dbReference type="Gene3D" id="3.20.80.10">
    <property type="entry name" value="Regulatory factor, effector binding domain"/>
    <property type="match status" value="1"/>
</dbReference>
<dbReference type="Proteomes" id="UP001589748">
    <property type="component" value="Unassembled WGS sequence"/>
</dbReference>
<gene>
    <name evidence="3" type="ORF">ACFFVI_05660</name>
</gene>
<protein>
    <submittedName>
        <fullName evidence="3">AraC family transcriptional regulator</fullName>
    </submittedName>
</protein>
<dbReference type="EMBL" id="JBHMDM010000003">
    <property type="protein sequence ID" value="MFB9376448.1"/>
    <property type="molecule type" value="Genomic_DNA"/>
</dbReference>
<organism evidence="3 4">
    <name type="scientific">Kineococcus gynurae</name>
    <dbReference type="NCBI Taxonomy" id="452979"/>
    <lineage>
        <taxon>Bacteria</taxon>
        <taxon>Bacillati</taxon>
        <taxon>Actinomycetota</taxon>
        <taxon>Actinomycetes</taxon>
        <taxon>Kineosporiales</taxon>
        <taxon>Kineosporiaceae</taxon>
        <taxon>Kineococcus</taxon>
    </lineage>
</organism>
<name>A0ABV5LQY6_9ACTN</name>
<evidence type="ECO:0000256" key="1">
    <source>
        <dbReference type="SAM" id="MobiDB-lite"/>
    </source>
</evidence>
<evidence type="ECO:0000313" key="3">
    <source>
        <dbReference type="EMBL" id="MFB9376448.1"/>
    </source>
</evidence>
<accession>A0ABV5LQY6</accession>
<evidence type="ECO:0000313" key="4">
    <source>
        <dbReference type="Proteomes" id="UP001589748"/>
    </source>
</evidence>
<evidence type="ECO:0000259" key="2">
    <source>
        <dbReference type="SMART" id="SM00871"/>
    </source>
</evidence>
<reference evidence="3 4" key="1">
    <citation type="submission" date="2024-09" db="EMBL/GenBank/DDBJ databases">
        <authorList>
            <person name="Sun Q."/>
            <person name="Mori K."/>
        </authorList>
    </citation>
    <scope>NUCLEOTIDE SEQUENCE [LARGE SCALE GENOMIC DNA]</scope>
    <source>
        <strain evidence="3 4">TISTR 1856</strain>
    </source>
</reference>
<comment type="caution">
    <text evidence="3">The sequence shown here is derived from an EMBL/GenBank/DDBJ whole genome shotgun (WGS) entry which is preliminary data.</text>
</comment>
<sequence>MSDLTPGEPWVEPQRIELDPVPLAVLRAERATLADLPRLFDTGYRRLGALPAAGVELAGPAVAVYRGDPQGVFDLEIGFPLQVPLERALPGAAGESDVVASVLPAGPAVAVSHLGGYEGLGAAWVRLLEKSGAEPAGTFVEVYVSDPSQPGTPRTDLLLPLGRPGGASRPDGGTRVRPPG</sequence>
<keyword evidence="4" id="KW-1185">Reference proteome</keyword>
<feature type="domain" description="AraC effector-binding" evidence="2">
    <location>
        <begin position="11"/>
        <end position="162"/>
    </location>
</feature>
<dbReference type="SMART" id="SM00871">
    <property type="entry name" value="AraC_E_bind"/>
    <property type="match status" value="1"/>
</dbReference>
<feature type="region of interest" description="Disordered" evidence="1">
    <location>
        <begin position="144"/>
        <end position="180"/>
    </location>
</feature>
<dbReference type="SUPFAM" id="SSF55136">
    <property type="entry name" value="Probable bacterial effector-binding domain"/>
    <property type="match status" value="1"/>
</dbReference>